<dbReference type="InterPro" id="IPR029069">
    <property type="entry name" value="HotDog_dom_sf"/>
</dbReference>
<dbReference type="PANTHER" id="PTHR21660">
    <property type="entry name" value="THIOESTERASE SUPERFAMILY MEMBER-RELATED"/>
    <property type="match status" value="1"/>
</dbReference>
<organism evidence="4 5">
    <name type="scientific">Phenylobacterium deserti</name>
    <dbReference type="NCBI Taxonomy" id="1914756"/>
    <lineage>
        <taxon>Bacteria</taxon>
        <taxon>Pseudomonadati</taxon>
        <taxon>Pseudomonadota</taxon>
        <taxon>Alphaproteobacteria</taxon>
        <taxon>Caulobacterales</taxon>
        <taxon>Caulobacteraceae</taxon>
        <taxon>Phenylobacterium</taxon>
    </lineage>
</organism>
<keyword evidence="2" id="KW-0378">Hydrolase</keyword>
<evidence type="ECO:0000256" key="2">
    <source>
        <dbReference type="ARBA" id="ARBA00022801"/>
    </source>
</evidence>
<dbReference type="SUPFAM" id="SSF54637">
    <property type="entry name" value="Thioesterase/thiol ester dehydrase-isomerase"/>
    <property type="match status" value="1"/>
</dbReference>
<evidence type="ECO:0000259" key="3">
    <source>
        <dbReference type="Pfam" id="PF03061"/>
    </source>
</evidence>
<dbReference type="InterPro" id="IPR006683">
    <property type="entry name" value="Thioestr_dom"/>
</dbReference>
<dbReference type="InterPro" id="IPR039298">
    <property type="entry name" value="ACOT13"/>
</dbReference>
<sequence>MNEAESEISTPPDGFEPLIRKGAFSVHNGPFFFRPGDGEVVEQAFYALPRHANGLGLVHGGMLSAFMDGLLAAAVIRQARRPAVTIHLSVDYLHMARLGEWVMGEARLTRAGKDVAFAEGRAHVGGRDVVRASAIFKLMNRER</sequence>
<dbReference type="Proteomes" id="UP000249725">
    <property type="component" value="Unassembled WGS sequence"/>
</dbReference>
<evidence type="ECO:0000313" key="5">
    <source>
        <dbReference type="Proteomes" id="UP000249725"/>
    </source>
</evidence>
<gene>
    <name evidence="4" type="ORF">DJ018_12930</name>
</gene>
<evidence type="ECO:0000313" key="4">
    <source>
        <dbReference type="EMBL" id="RAK52057.1"/>
    </source>
</evidence>
<protein>
    <submittedName>
        <fullName evidence="4">PaaI family thioesterase</fullName>
    </submittedName>
</protein>
<comment type="caution">
    <text evidence="4">The sequence shown here is derived from an EMBL/GenBank/DDBJ whole genome shotgun (WGS) entry which is preliminary data.</text>
</comment>
<evidence type="ECO:0000256" key="1">
    <source>
        <dbReference type="ARBA" id="ARBA00008324"/>
    </source>
</evidence>
<dbReference type="CDD" id="cd03443">
    <property type="entry name" value="PaaI_thioesterase"/>
    <property type="match status" value="1"/>
</dbReference>
<name>A0A328AC47_9CAUL</name>
<accession>A0A328AC47</accession>
<dbReference type="Gene3D" id="3.10.129.10">
    <property type="entry name" value="Hotdog Thioesterase"/>
    <property type="match status" value="1"/>
</dbReference>
<feature type="domain" description="Thioesterase" evidence="3">
    <location>
        <begin position="56"/>
        <end position="128"/>
    </location>
</feature>
<dbReference type="AlphaFoldDB" id="A0A328AC47"/>
<dbReference type="EMBL" id="QFYR01000003">
    <property type="protein sequence ID" value="RAK52057.1"/>
    <property type="molecule type" value="Genomic_DNA"/>
</dbReference>
<proteinExistence type="inferred from homology"/>
<dbReference type="PANTHER" id="PTHR21660:SF1">
    <property type="entry name" value="ACYL-COENZYME A THIOESTERASE 13"/>
    <property type="match status" value="1"/>
</dbReference>
<keyword evidence="5" id="KW-1185">Reference proteome</keyword>
<comment type="similarity">
    <text evidence="1">Belongs to the thioesterase PaaI family.</text>
</comment>
<dbReference type="GO" id="GO:0047617">
    <property type="term" value="F:fatty acyl-CoA hydrolase activity"/>
    <property type="evidence" value="ECO:0007669"/>
    <property type="project" value="InterPro"/>
</dbReference>
<dbReference type="RefSeq" id="WP_111515381.1">
    <property type="nucleotide sequence ID" value="NZ_QFYR01000003.1"/>
</dbReference>
<dbReference type="Pfam" id="PF03061">
    <property type="entry name" value="4HBT"/>
    <property type="match status" value="1"/>
</dbReference>
<dbReference type="OrthoDB" id="5741080at2"/>
<reference evidence="5" key="1">
    <citation type="submission" date="2018-05" db="EMBL/GenBank/DDBJ databases">
        <authorList>
            <person name="Li X."/>
        </authorList>
    </citation>
    <scope>NUCLEOTIDE SEQUENCE [LARGE SCALE GENOMIC DNA]</scope>
    <source>
        <strain evidence="5">YIM 73061</strain>
    </source>
</reference>